<evidence type="ECO:0000313" key="1">
    <source>
        <dbReference type="EnsemblMetazoa" id="GAUT020834-PA"/>
    </source>
</evidence>
<evidence type="ECO:0000313" key="2">
    <source>
        <dbReference type="Proteomes" id="UP000078200"/>
    </source>
</evidence>
<protein>
    <submittedName>
        <fullName evidence="1">Uncharacterized protein</fullName>
    </submittedName>
</protein>
<dbReference type="Gene3D" id="2.130.10.130">
    <property type="entry name" value="Integrin alpha, N-terminal"/>
    <property type="match status" value="1"/>
</dbReference>
<dbReference type="STRING" id="7395.A0A1A9UZJ6"/>
<accession>A0A1A9UZJ6</accession>
<dbReference type="VEuPathDB" id="VectorBase:GAUT020834"/>
<dbReference type="Proteomes" id="UP000078200">
    <property type="component" value="Unassembled WGS sequence"/>
</dbReference>
<keyword evidence="2" id="KW-1185">Reference proteome</keyword>
<dbReference type="EnsemblMetazoa" id="GAUT020834-RA">
    <property type="protein sequence ID" value="GAUT020834-PA"/>
    <property type="gene ID" value="GAUT020834"/>
</dbReference>
<organism evidence="1 2">
    <name type="scientific">Glossina austeni</name>
    <name type="common">Savannah tsetse fly</name>
    <dbReference type="NCBI Taxonomy" id="7395"/>
    <lineage>
        <taxon>Eukaryota</taxon>
        <taxon>Metazoa</taxon>
        <taxon>Ecdysozoa</taxon>
        <taxon>Arthropoda</taxon>
        <taxon>Hexapoda</taxon>
        <taxon>Insecta</taxon>
        <taxon>Pterygota</taxon>
        <taxon>Neoptera</taxon>
        <taxon>Endopterygota</taxon>
        <taxon>Diptera</taxon>
        <taxon>Brachycera</taxon>
        <taxon>Muscomorpha</taxon>
        <taxon>Hippoboscoidea</taxon>
        <taxon>Glossinidae</taxon>
        <taxon>Glossina</taxon>
    </lineage>
</organism>
<dbReference type="InterPro" id="IPR028994">
    <property type="entry name" value="Integrin_alpha_N"/>
</dbReference>
<name>A0A1A9UZJ6_GLOAU</name>
<proteinExistence type="predicted"/>
<dbReference type="AlphaFoldDB" id="A0A1A9UZJ6"/>
<sequence>MQLALTQAQFKRACAPRFVFHTMTPTKNLRHDPIGTCFTSRNFTHFNEVSPCRTKSIMNVLRKHAMFLTQSLKELAYGIIVANKFKKIKKNKSGQQFEVRPTSKCEQM</sequence>
<reference evidence="1" key="1">
    <citation type="submission" date="2020-05" db="UniProtKB">
        <authorList>
            <consortium name="EnsemblMetazoa"/>
        </authorList>
    </citation>
    <scope>IDENTIFICATION</scope>
    <source>
        <strain evidence="1">TTRI</strain>
    </source>
</reference>